<gene>
    <name evidence="1" type="ORF">EGC77_11920</name>
</gene>
<dbReference type="Gene3D" id="2.170.16.10">
    <property type="entry name" value="Hedgehog/Intein (Hint) domain"/>
    <property type="match status" value="1"/>
</dbReference>
<dbReference type="AlphaFoldDB" id="A0A3N4EDZ7"/>
<protein>
    <submittedName>
        <fullName evidence="1">Uncharacterized protein</fullName>
    </submittedName>
</protein>
<dbReference type="SUPFAM" id="SSF51294">
    <property type="entry name" value="Hedgehog/intein (Hint) domain"/>
    <property type="match status" value="1"/>
</dbReference>
<dbReference type="InterPro" id="IPR036844">
    <property type="entry name" value="Hint_dom_sf"/>
</dbReference>
<evidence type="ECO:0000313" key="2">
    <source>
        <dbReference type="Proteomes" id="UP000278855"/>
    </source>
</evidence>
<accession>A0A3N4EDZ7</accession>
<dbReference type="EMBL" id="RKKB01000003">
    <property type="protein sequence ID" value="RPA32500.1"/>
    <property type="molecule type" value="Genomic_DNA"/>
</dbReference>
<comment type="caution">
    <text evidence="1">The sequence shown here is derived from an EMBL/GenBank/DDBJ whole genome shotgun (WGS) entry which is preliminary data.</text>
</comment>
<proteinExistence type="predicted"/>
<reference evidence="2" key="1">
    <citation type="submission" date="2018-11" db="EMBL/GenBank/DDBJ databases">
        <title>Shewanella sp. R106.</title>
        <authorList>
            <person name="Hwang Y.J."/>
            <person name="Hwang C.Y."/>
        </authorList>
    </citation>
    <scope>NUCLEOTIDE SEQUENCE [LARGE SCALE GENOMIC DNA]</scope>
    <source>
        <strain evidence="2">R106</strain>
    </source>
</reference>
<organism evidence="1 2">
    <name type="scientific">Shewanella psychromarinicola</name>
    <dbReference type="NCBI Taxonomy" id="2487742"/>
    <lineage>
        <taxon>Bacteria</taxon>
        <taxon>Pseudomonadati</taxon>
        <taxon>Pseudomonadota</taxon>
        <taxon>Gammaproteobacteria</taxon>
        <taxon>Alteromonadales</taxon>
        <taxon>Shewanellaceae</taxon>
        <taxon>Shewanella</taxon>
    </lineage>
</organism>
<dbReference type="Proteomes" id="UP000278855">
    <property type="component" value="Unassembled WGS sequence"/>
</dbReference>
<evidence type="ECO:0000313" key="1">
    <source>
        <dbReference type="EMBL" id="RPA32500.1"/>
    </source>
</evidence>
<sequence length="234" mass="26149">MRSVAKDMIEIEYSIGELKTSMLVVEEHRFYLIAEAWIKAVDLNVGDKIVACSDAVADIESINNVEDSHYCRDLKISHNHNYFVTTARPAFHDTLCDRAPIDKLELIAYEQANRPSNFPDGKPTGYHGGPWVAARYLHSDPSKETIGWGCANDNMCAEDVAVSDLRQKLGDAIGLDRQNVEISHAYLRKYTKKGRFVNKMSPCVHCRDNYGSALNDETVGVSNLAKNGRGYLPP</sequence>
<name>A0A3N4EDZ7_9GAMM</name>